<protein>
    <submittedName>
        <fullName evidence="6">Sugar ABC transporter substrate-binding protein</fullName>
    </submittedName>
</protein>
<evidence type="ECO:0000256" key="4">
    <source>
        <dbReference type="SAM" id="SignalP"/>
    </source>
</evidence>
<feature type="chain" id="PRO_5007572398" evidence="4">
    <location>
        <begin position="22"/>
        <end position="581"/>
    </location>
</feature>
<dbReference type="PANTHER" id="PTHR46847">
    <property type="entry name" value="D-ALLOSE-BINDING PERIPLASMIC PROTEIN-RELATED"/>
    <property type="match status" value="1"/>
</dbReference>
<reference evidence="6 7" key="1">
    <citation type="submission" date="2016-03" db="EMBL/GenBank/DDBJ databases">
        <authorList>
            <person name="Ploux O."/>
        </authorList>
    </citation>
    <scope>NUCLEOTIDE SEQUENCE [LARGE SCALE GENOMIC DNA]</scope>
    <source>
        <strain evidence="6 7">BER2</strain>
    </source>
</reference>
<keyword evidence="3 4" id="KW-0732">Signal</keyword>
<dbReference type="Gene3D" id="3.40.50.2300">
    <property type="match status" value="2"/>
</dbReference>
<organism evidence="6 7">
    <name type="scientific">Bdellovibrio bacteriovorus</name>
    <dbReference type="NCBI Taxonomy" id="959"/>
    <lineage>
        <taxon>Bacteria</taxon>
        <taxon>Pseudomonadati</taxon>
        <taxon>Bdellovibrionota</taxon>
        <taxon>Bdellovibrionia</taxon>
        <taxon>Bdellovibrionales</taxon>
        <taxon>Pseudobdellovibrionaceae</taxon>
        <taxon>Bdellovibrio</taxon>
    </lineage>
</organism>
<comment type="caution">
    <text evidence="6">The sequence shown here is derived from an EMBL/GenBank/DDBJ whole genome shotgun (WGS) entry which is preliminary data.</text>
</comment>
<evidence type="ECO:0000259" key="5">
    <source>
        <dbReference type="Pfam" id="PF13407"/>
    </source>
</evidence>
<dbReference type="EMBL" id="LUKF01000017">
    <property type="protein sequence ID" value="KYG61330.1"/>
    <property type="molecule type" value="Genomic_DNA"/>
</dbReference>
<dbReference type="AlphaFoldDB" id="A0A150WEK9"/>
<proteinExistence type="inferred from homology"/>
<sequence length="581" mass="64651">MNALAFFIFISLFTFSHLSSAKSFEVSVLYWSMKIEGQVAMRKGFEEEISLFNKKGGDKVVLTPYVAGEGRKGITNQVHQVGEVLKAKPAAIVIQPTDNSALARALEEANQLKIPVFAYDQYIVNGDMTFFTTSDNYGGGRDNGDYIHGLFDKNKELRLVIFEYPKVSSTIDRVDGFLDALRDQGRKFKVLKRYEAVDPASGEEAARQFLKDFPQKGSVDVIFTVNDGGGLSIVKTLHEKKRTDVIHATFDGDPLSVENIKQGKITVIDSAQFCAELGRETARALIAYLTKGEVLEKKLIPTYPVTAKTLANYPGWMGRVPAFLQKNEVKKTSPSPRVSPNQRNLLTIKIGVAPLCPYLCEQGPGVWGGYIYNILKEVASERGFNLDLESIPNTRLLSALQTRRVNYIIVPADLVRYEDQIRIVGPKLGVNYTGAILTPGSKESLIDEDLLRTKKVVFADMGTHSGGPHLEIPAARSLKVTGADVADRMIKMIGDRRVDVALGDYNVLRYSLVKKPRAELQLLPTSLTGFNSLVLVGTPRESHFGYLPENLDTWFTRARADGSLEKILNKYNLKDWKVFDR</sequence>
<dbReference type="GO" id="GO:0030246">
    <property type="term" value="F:carbohydrate binding"/>
    <property type="evidence" value="ECO:0007669"/>
    <property type="project" value="UniProtKB-ARBA"/>
</dbReference>
<evidence type="ECO:0000256" key="3">
    <source>
        <dbReference type="ARBA" id="ARBA00022729"/>
    </source>
</evidence>
<evidence type="ECO:0000313" key="7">
    <source>
        <dbReference type="Proteomes" id="UP000075391"/>
    </source>
</evidence>
<dbReference type="InterPro" id="IPR028082">
    <property type="entry name" value="Peripla_BP_I"/>
</dbReference>
<gene>
    <name evidence="6" type="ORF">AZI85_09525</name>
</gene>
<dbReference type="PANTHER" id="PTHR46847:SF1">
    <property type="entry name" value="D-ALLOSE-BINDING PERIPLASMIC PROTEIN-RELATED"/>
    <property type="match status" value="1"/>
</dbReference>
<dbReference type="CDD" id="cd01536">
    <property type="entry name" value="PBP1_ABC_sugar_binding-like"/>
    <property type="match status" value="1"/>
</dbReference>
<accession>A0A150WEK9</accession>
<dbReference type="InterPro" id="IPR025997">
    <property type="entry name" value="SBP_2_dom"/>
</dbReference>
<dbReference type="SUPFAM" id="SSF53822">
    <property type="entry name" value="Periplasmic binding protein-like I"/>
    <property type="match status" value="1"/>
</dbReference>
<dbReference type="GO" id="GO:0030313">
    <property type="term" value="C:cell envelope"/>
    <property type="evidence" value="ECO:0007669"/>
    <property type="project" value="UniProtKB-SubCell"/>
</dbReference>
<evidence type="ECO:0000313" key="6">
    <source>
        <dbReference type="EMBL" id="KYG61330.1"/>
    </source>
</evidence>
<feature type="domain" description="Periplasmic binding protein" evidence="5">
    <location>
        <begin position="38"/>
        <end position="291"/>
    </location>
</feature>
<dbReference type="Pfam" id="PF13407">
    <property type="entry name" value="Peripla_BP_4"/>
    <property type="match status" value="1"/>
</dbReference>
<evidence type="ECO:0000256" key="1">
    <source>
        <dbReference type="ARBA" id="ARBA00004196"/>
    </source>
</evidence>
<dbReference type="SUPFAM" id="SSF53850">
    <property type="entry name" value="Periplasmic binding protein-like II"/>
    <property type="match status" value="1"/>
</dbReference>
<dbReference type="Gene3D" id="3.40.190.10">
    <property type="entry name" value="Periplasmic binding protein-like II"/>
    <property type="match status" value="2"/>
</dbReference>
<comment type="subcellular location">
    <subcellularLocation>
        <location evidence="1">Cell envelope</location>
    </subcellularLocation>
</comment>
<feature type="signal peptide" evidence="4">
    <location>
        <begin position="1"/>
        <end position="21"/>
    </location>
</feature>
<evidence type="ECO:0000256" key="2">
    <source>
        <dbReference type="ARBA" id="ARBA00007639"/>
    </source>
</evidence>
<dbReference type="Proteomes" id="UP000075391">
    <property type="component" value="Unassembled WGS sequence"/>
</dbReference>
<name>A0A150WEK9_BDEBC</name>
<comment type="similarity">
    <text evidence="2">Belongs to the bacterial solute-binding protein 2 family.</text>
</comment>